<evidence type="ECO:0000256" key="4">
    <source>
        <dbReference type="ARBA" id="ARBA00023136"/>
    </source>
</evidence>
<gene>
    <name evidence="6" type="ORF">ENH_00033330</name>
</gene>
<dbReference type="PANTHER" id="PTHR23423">
    <property type="entry name" value="ORGANIC SOLUTE TRANSPORTER-RELATED"/>
    <property type="match status" value="1"/>
</dbReference>
<evidence type="ECO:0000313" key="6">
    <source>
        <dbReference type="EMBL" id="CDJ67249.1"/>
    </source>
</evidence>
<accession>U6MXM2</accession>
<dbReference type="GeneID" id="25473497"/>
<name>U6MXM2_9EIME</name>
<feature type="compositionally biased region" description="Low complexity" evidence="5">
    <location>
        <begin position="143"/>
        <end position="154"/>
    </location>
</feature>
<protein>
    <submittedName>
        <fullName evidence="6">Transmembrane protein, related</fullName>
    </submittedName>
</protein>
<dbReference type="AlphaFoldDB" id="U6MXM2"/>
<evidence type="ECO:0000256" key="5">
    <source>
        <dbReference type="SAM" id="MobiDB-lite"/>
    </source>
</evidence>
<keyword evidence="4" id="KW-0472">Membrane</keyword>
<dbReference type="Pfam" id="PF03619">
    <property type="entry name" value="Solute_trans_a"/>
    <property type="match status" value="1"/>
</dbReference>
<evidence type="ECO:0000313" key="7">
    <source>
        <dbReference type="Proteomes" id="UP000030754"/>
    </source>
</evidence>
<reference evidence="6" key="1">
    <citation type="submission" date="2013-10" db="EMBL/GenBank/DDBJ databases">
        <title>Genomic analysis of the causative agents of coccidiosis in chickens.</title>
        <authorList>
            <person name="Reid A.J."/>
            <person name="Blake D."/>
            <person name="Billington K."/>
            <person name="Browne H."/>
            <person name="Dunn M."/>
            <person name="Hung S."/>
            <person name="Kawahara F."/>
            <person name="Miranda-Saavedra D."/>
            <person name="Mourier T."/>
            <person name="Nagra H."/>
            <person name="Otto T.D."/>
            <person name="Rawlings N."/>
            <person name="Sanchez A."/>
            <person name="Sanders M."/>
            <person name="Subramaniam C."/>
            <person name="Tay Y."/>
            <person name="Dear P."/>
            <person name="Doerig C."/>
            <person name="Gruber A."/>
            <person name="Parkinson J."/>
            <person name="Shirley M."/>
            <person name="Wan K.L."/>
            <person name="Berriman M."/>
            <person name="Tomley F."/>
            <person name="Pain A."/>
        </authorList>
    </citation>
    <scope>NUCLEOTIDE SEQUENCE [LARGE SCALE GENOMIC DNA]</scope>
    <source>
        <strain evidence="6">Houghton</strain>
    </source>
</reference>
<sequence length="208" mass="22221">MYSLILFYMAVQRPLAPWRPLPKFLFLKAIVFLCFWQSLALRWLAGLLLPGDGNGAAAAAAAARLQDWLICIEMVPCALAHMWAFPARELEAFEKLESSSGSSSRSSAAADEWSMLLQRSDAAAAAAHGATGNAAHPISGDDSSSSNSSSSNSNKLKKPLKQLVSGVQQLLLSDAVLSDATHAVFGPKQQQREFSLETRSVTAAAAET</sequence>
<dbReference type="VEuPathDB" id="ToxoDB:ENH_00033330"/>
<reference evidence="6" key="2">
    <citation type="submission" date="2013-10" db="EMBL/GenBank/DDBJ databases">
        <authorList>
            <person name="Aslett M."/>
        </authorList>
    </citation>
    <scope>NUCLEOTIDE SEQUENCE [LARGE SCALE GENOMIC DNA]</scope>
    <source>
        <strain evidence="6">Houghton</strain>
    </source>
</reference>
<evidence type="ECO:0000256" key="2">
    <source>
        <dbReference type="ARBA" id="ARBA00022692"/>
    </source>
</evidence>
<keyword evidence="3" id="KW-1133">Transmembrane helix</keyword>
<evidence type="ECO:0000256" key="1">
    <source>
        <dbReference type="ARBA" id="ARBA00004141"/>
    </source>
</evidence>
<dbReference type="OrthoDB" id="5348404at2759"/>
<feature type="region of interest" description="Disordered" evidence="5">
    <location>
        <begin position="187"/>
        <end position="208"/>
    </location>
</feature>
<proteinExistence type="predicted"/>
<dbReference type="Proteomes" id="UP000030754">
    <property type="component" value="Unassembled WGS sequence"/>
</dbReference>
<comment type="subcellular location">
    <subcellularLocation>
        <location evidence="1">Membrane</location>
        <topology evidence="1">Multi-pass membrane protein</topology>
    </subcellularLocation>
</comment>
<dbReference type="RefSeq" id="XP_013435716.1">
    <property type="nucleotide sequence ID" value="XM_013580262.1"/>
</dbReference>
<dbReference type="GO" id="GO:0016020">
    <property type="term" value="C:membrane"/>
    <property type="evidence" value="ECO:0007669"/>
    <property type="project" value="UniProtKB-SubCell"/>
</dbReference>
<keyword evidence="2 6" id="KW-0812">Transmembrane</keyword>
<organism evidence="6 7">
    <name type="scientific">Eimeria necatrix</name>
    <dbReference type="NCBI Taxonomy" id="51315"/>
    <lineage>
        <taxon>Eukaryota</taxon>
        <taxon>Sar</taxon>
        <taxon>Alveolata</taxon>
        <taxon>Apicomplexa</taxon>
        <taxon>Conoidasida</taxon>
        <taxon>Coccidia</taxon>
        <taxon>Eucoccidiorida</taxon>
        <taxon>Eimeriorina</taxon>
        <taxon>Eimeriidae</taxon>
        <taxon>Eimeria</taxon>
    </lineage>
</organism>
<keyword evidence="7" id="KW-1185">Reference proteome</keyword>
<dbReference type="InterPro" id="IPR005178">
    <property type="entry name" value="Ostalpha/TMEM184C"/>
</dbReference>
<dbReference type="EMBL" id="HG724238">
    <property type="protein sequence ID" value="CDJ67249.1"/>
    <property type="molecule type" value="Genomic_DNA"/>
</dbReference>
<evidence type="ECO:0000256" key="3">
    <source>
        <dbReference type="ARBA" id="ARBA00022989"/>
    </source>
</evidence>
<feature type="region of interest" description="Disordered" evidence="5">
    <location>
        <begin position="128"/>
        <end position="157"/>
    </location>
</feature>